<keyword evidence="2" id="KW-1185">Reference proteome</keyword>
<proteinExistence type="predicted"/>
<dbReference type="EMBL" id="KN839875">
    <property type="protein sequence ID" value="KIJ60174.1"/>
    <property type="molecule type" value="Genomic_DNA"/>
</dbReference>
<evidence type="ECO:0000313" key="2">
    <source>
        <dbReference type="Proteomes" id="UP000053820"/>
    </source>
</evidence>
<organism evidence="1 2">
    <name type="scientific">Hydnomerulius pinastri MD-312</name>
    <dbReference type="NCBI Taxonomy" id="994086"/>
    <lineage>
        <taxon>Eukaryota</taxon>
        <taxon>Fungi</taxon>
        <taxon>Dikarya</taxon>
        <taxon>Basidiomycota</taxon>
        <taxon>Agaricomycotina</taxon>
        <taxon>Agaricomycetes</taxon>
        <taxon>Agaricomycetidae</taxon>
        <taxon>Boletales</taxon>
        <taxon>Boletales incertae sedis</taxon>
        <taxon>Leucogyrophana</taxon>
    </lineage>
</organism>
<reference evidence="1 2" key="1">
    <citation type="submission" date="2014-04" db="EMBL/GenBank/DDBJ databases">
        <title>Evolutionary Origins and Diversification of the Mycorrhizal Mutualists.</title>
        <authorList>
            <consortium name="DOE Joint Genome Institute"/>
            <consortium name="Mycorrhizal Genomics Consortium"/>
            <person name="Kohler A."/>
            <person name="Kuo A."/>
            <person name="Nagy L.G."/>
            <person name="Floudas D."/>
            <person name="Copeland A."/>
            <person name="Barry K.W."/>
            <person name="Cichocki N."/>
            <person name="Veneault-Fourrey C."/>
            <person name="LaButti K."/>
            <person name="Lindquist E.A."/>
            <person name="Lipzen A."/>
            <person name="Lundell T."/>
            <person name="Morin E."/>
            <person name="Murat C."/>
            <person name="Riley R."/>
            <person name="Ohm R."/>
            <person name="Sun H."/>
            <person name="Tunlid A."/>
            <person name="Henrissat B."/>
            <person name="Grigoriev I.V."/>
            <person name="Hibbett D.S."/>
            <person name="Martin F."/>
        </authorList>
    </citation>
    <scope>NUCLEOTIDE SEQUENCE [LARGE SCALE GENOMIC DNA]</scope>
    <source>
        <strain evidence="1 2">MD-312</strain>
    </source>
</reference>
<gene>
    <name evidence="1" type="ORF">HYDPIDRAFT_190108</name>
</gene>
<sequence length="135" mass="14758">MAVCTGAAEDIPPSSINPSLPSSSPLVIIFSPTPTSFCPYSPLSQSSKPSWKRFALLQTDDHSICVVYNEFTSETAIVREENETPNDRSDRGIRKGAECHNARLTLAHPPIRVQKPMGTPQVILLIDDAANRLNI</sequence>
<dbReference type="Gene3D" id="3.40.50.1010">
    <property type="entry name" value="5'-nuclease"/>
    <property type="match status" value="1"/>
</dbReference>
<accession>A0A0C9V473</accession>
<dbReference type="AlphaFoldDB" id="A0A0C9V473"/>
<dbReference type="Proteomes" id="UP000053820">
    <property type="component" value="Unassembled WGS sequence"/>
</dbReference>
<dbReference type="HOGENOM" id="CLU_1886039_0_0_1"/>
<name>A0A0C9V473_9AGAM</name>
<protein>
    <submittedName>
        <fullName evidence="1">Uncharacterized protein</fullName>
    </submittedName>
</protein>
<evidence type="ECO:0000313" key="1">
    <source>
        <dbReference type="EMBL" id="KIJ60174.1"/>
    </source>
</evidence>